<proteinExistence type="predicted"/>
<sequence>METRKVIVSFNNGSVPPEYAYRYELIFSDHGSAELIVFKGYDLDEKNIFSETKKVNVLILEQLIVGINNLRTFGQNSPEVGGSQRSIEFINGKSEKIFIQNDNLEGIHLFNRFLYLYNPDFLNIINKIINH</sequence>
<evidence type="ECO:0000313" key="1">
    <source>
        <dbReference type="EMBL" id="MBD8082876.1"/>
    </source>
</evidence>
<name>A0ABR8ZCA5_9FLAO</name>
<accession>A0ABR8ZCA5</accession>
<organism evidence="1 2">
    <name type="scientific">Chryseobacterium caseinilyticum</name>
    <dbReference type="NCBI Taxonomy" id="2771428"/>
    <lineage>
        <taxon>Bacteria</taxon>
        <taxon>Pseudomonadati</taxon>
        <taxon>Bacteroidota</taxon>
        <taxon>Flavobacteriia</taxon>
        <taxon>Flavobacteriales</taxon>
        <taxon>Weeksellaceae</taxon>
        <taxon>Chryseobacterium group</taxon>
        <taxon>Chryseobacterium</taxon>
    </lineage>
</organism>
<dbReference type="RefSeq" id="WP_191736854.1">
    <property type="nucleotide sequence ID" value="NZ_JACYFS010000003.1"/>
</dbReference>
<protein>
    <submittedName>
        <fullName evidence="1">Uncharacterized protein</fullName>
    </submittedName>
</protein>
<comment type="caution">
    <text evidence="1">The sequence shown here is derived from an EMBL/GenBank/DDBJ whole genome shotgun (WGS) entry which is preliminary data.</text>
</comment>
<gene>
    <name evidence="1" type="ORF">IC610_10655</name>
</gene>
<evidence type="ECO:0000313" key="2">
    <source>
        <dbReference type="Proteomes" id="UP000637299"/>
    </source>
</evidence>
<dbReference type="Proteomes" id="UP000637299">
    <property type="component" value="Unassembled WGS sequence"/>
</dbReference>
<reference evidence="1 2" key="1">
    <citation type="submission" date="2020-09" db="EMBL/GenBank/DDBJ databases">
        <title>Genome seq and assembly of Chryseobacterium sp.</title>
        <authorList>
            <person name="Chhetri G."/>
        </authorList>
    </citation>
    <scope>NUCLEOTIDE SEQUENCE [LARGE SCALE GENOMIC DNA]</scope>
    <source>
        <strain evidence="1 2">GCR10</strain>
    </source>
</reference>
<keyword evidence="2" id="KW-1185">Reference proteome</keyword>
<dbReference type="EMBL" id="JACYFS010000003">
    <property type="protein sequence ID" value="MBD8082876.1"/>
    <property type="molecule type" value="Genomic_DNA"/>
</dbReference>